<gene>
    <name evidence="13" type="primary">dnaN</name>
    <name evidence="13" type="ORF">HXK26_01420</name>
</gene>
<feature type="domain" description="DNA polymerase III beta sliding clamp N-terminal" evidence="10">
    <location>
        <begin position="1"/>
        <end position="117"/>
    </location>
</feature>
<keyword evidence="4 9" id="KW-0808">Transferase</keyword>
<evidence type="ECO:0000256" key="3">
    <source>
        <dbReference type="ARBA" id="ARBA00022490"/>
    </source>
</evidence>
<dbReference type="Pfam" id="PF02767">
    <property type="entry name" value="DNA_pol3_beta_2"/>
    <property type="match status" value="1"/>
</dbReference>
<dbReference type="InterPro" id="IPR022635">
    <property type="entry name" value="DNA_polIII_beta_C"/>
</dbReference>
<dbReference type="AlphaFoldDB" id="A0A930W0L7"/>
<dbReference type="GO" id="GO:0008408">
    <property type="term" value="F:3'-5' exonuclease activity"/>
    <property type="evidence" value="ECO:0007669"/>
    <property type="project" value="InterPro"/>
</dbReference>
<dbReference type="EMBL" id="JABZGW010000031">
    <property type="protein sequence ID" value="MBF4807345.1"/>
    <property type="molecule type" value="Genomic_DNA"/>
</dbReference>
<evidence type="ECO:0000256" key="7">
    <source>
        <dbReference type="ARBA" id="ARBA00022932"/>
    </source>
</evidence>
<proteinExistence type="inferred from homology"/>
<evidence type="ECO:0000256" key="6">
    <source>
        <dbReference type="ARBA" id="ARBA00022705"/>
    </source>
</evidence>
<keyword evidence="7 9" id="KW-0239">DNA-directed DNA polymerase</keyword>
<organism evidence="13 14">
    <name type="scientific">Lancefieldella rimae</name>
    <dbReference type="NCBI Taxonomy" id="1383"/>
    <lineage>
        <taxon>Bacteria</taxon>
        <taxon>Bacillati</taxon>
        <taxon>Actinomycetota</taxon>
        <taxon>Coriobacteriia</taxon>
        <taxon>Coriobacteriales</taxon>
        <taxon>Atopobiaceae</taxon>
        <taxon>Lancefieldella</taxon>
    </lineage>
</organism>
<dbReference type="InterPro" id="IPR001001">
    <property type="entry name" value="DNA_polIII_beta"/>
</dbReference>
<feature type="domain" description="DNA polymerase III beta sliding clamp central" evidence="11">
    <location>
        <begin position="128"/>
        <end position="241"/>
    </location>
</feature>
<dbReference type="Gene3D" id="3.70.10.10">
    <property type="match status" value="1"/>
</dbReference>
<dbReference type="GO" id="GO:0009360">
    <property type="term" value="C:DNA polymerase III complex"/>
    <property type="evidence" value="ECO:0007669"/>
    <property type="project" value="InterPro"/>
</dbReference>
<comment type="subunit">
    <text evidence="9">Forms a ring-shaped head-to-tail homodimer around DNA.</text>
</comment>
<evidence type="ECO:0000256" key="4">
    <source>
        <dbReference type="ARBA" id="ARBA00022679"/>
    </source>
</evidence>
<dbReference type="Gene3D" id="3.10.150.10">
    <property type="entry name" value="DNA Polymerase III, subunit A, domain 2"/>
    <property type="match status" value="1"/>
</dbReference>
<evidence type="ECO:0000256" key="8">
    <source>
        <dbReference type="ARBA" id="ARBA00023125"/>
    </source>
</evidence>
<keyword evidence="6 9" id="KW-0235">DNA replication</keyword>
<dbReference type="InterPro" id="IPR022637">
    <property type="entry name" value="DNA_polIII_beta_cen"/>
</dbReference>
<dbReference type="Pfam" id="PF00712">
    <property type="entry name" value="DNA_pol3_beta"/>
    <property type="match status" value="1"/>
</dbReference>
<evidence type="ECO:0000313" key="13">
    <source>
        <dbReference type="EMBL" id="MBF4807345.1"/>
    </source>
</evidence>
<dbReference type="Proteomes" id="UP000698335">
    <property type="component" value="Unassembled WGS sequence"/>
</dbReference>
<keyword evidence="8" id="KW-0238">DNA-binding</keyword>
<dbReference type="PANTHER" id="PTHR30478">
    <property type="entry name" value="DNA POLYMERASE III SUBUNIT BETA"/>
    <property type="match status" value="1"/>
</dbReference>
<accession>A0A930W0L7</accession>
<dbReference type="GO" id="GO:0005737">
    <property type="term" value="C:cytoplasm"/>
    <property type="evidence" value="ECO:0007669"/>
    <property type="project" value="UniProtKB-SubCell"/>
</dbReference>
<evidence type="ECO:0000259" key="12">
    <source>
        <dbReference type="Pfam" id="PF02768"/>
    </source>
</evidence>
<dbReference type="SMART" id="SM00480">
    <property type="entry name" value="POL3Bc"/>
    <property type="match status" value="1"/>
</dbReference>
<evidence type="ECO:0000313" key="14">
    <source>
        <dbReference type="Proteomes" id="UP000698335"/>
    </source>
</evidence>
<dbReference type="PIRSF" id="PIRSF000804">
    <property type="entry name" value="DNA_pol_III_b"/>
    <property type="match status" value="1"/>
</dbReference>
<protein>
    <recommendedName>
        <fullName evidence="9">Beta sliding clamp</fullName>
    </recommendedName>
</protein>
<evidence type="ECO:0000259" key="11">
    <source>
        <dbReference type="Pfam" id="PF02767"/>
    </source>
</evidence>
<dbReference type="GO" id="GO:0003677">
    <property type="term" value="F:DNA binding"/>
    <property type="evidence" value="ECO:0007669"/>
    <property type="project" value="UniProtKB-UniRule"/>
</dbReference>
<comment type="caution">
    <text evidence="13">The sequence shown here is derived from an EMBL/GenBank/DDBJ whole genome shotgun (WGS) entry which is preliminary data.</text>
</comment>
<feature type="domain" description="DNA polymerase III beta sliding clamp C-terminal" evidence="12">
    <location>
        <begin position="252"/>
        <end position="364"/>
    </location>
</feature>
<comment type="subcellular location">
    <subcellularLocation>
        <location evidence="1 9">Cytoplasm</location>
    </subcellularLocation>
</comment>
<evidence type="ECO:0000256" key="2">
    <source>
        <dbReference type="ARBA" id="ARBA00010752"/>
    </source>
</evidence>
<keyword evidence="3 9" id="KW-0963">Cytoplasm</keyword>
<dbReference type="InterPro" id="IPR046938">
    <property type="entry name" value="DNA_clamp_sf"/>
</dbReference>
<dbReference type="Pfam" id="PF02768">
    <property type="entry name" value="DNA_pol3_beta_3"/>
    <property type="match status" value="1"/>
</dbReference>
<dbReference type="CDD" id="cd00140">
    <property type="entry name" value="beta_clamp"/>
    <property type="match status" value="1"/>
</dbReference>
<dbReference type="SUPFAM" id="SSF55979">
    <property type="entry name" value="DNA clamp"/>
    <property type="match status" value="3"/>
</dbReference>
<sequence length="366" mass="39993">MNFTVSQSSLQTALDIVMKGIGSNPSLPILSGVYLKAQEGTLEIQSNDLTVSIKHKVAANIEEEGETVVSAKVLQTIVKNLPDAAITFKYEDEGIKLTCQKSTYHLTVLPVADWPAFPEVIPEKSIELPSALLSKMVDKIYRVVSHDVSRPILQGIFLTAEENTIRLVATDSFRLAVCDTHTDTPTGEKFEAIISGEAIHNVLSMRTMTETIMVGISDNQVVFTFGNTTHVSRKIEGNYPDYKKLLAPSCSTAITLPIEETSAAIKHVSVVALQNFAVRLDIDAEGGEICFSSSSPDQGNASETIKADVEGKSLTIGFNYQYVFDCLNALSEQKSVRFELLSETQPAVFKASGKINYLYLLIPVHL</sequence>
<comment type="function">
    <text evidence="9">Confers DNA tethering and processivity to DNA polymerases and other proteins. Acts as a clamp, forming a ring around DNA (a reaction catalyzed by the clamp-loading complex) which diffuses in an ATP-independent manner freely and bidirectionally along dsDNA. Initially characterized for its ability to contact the catalytic subunit of DNA polymerase III (Pol III), a complex, multichain enzyme responsible for most of the replicative synthesis in bacteria; Pol III exhibits 3'-5' exonuclease proofreading activity. The beta chain is required for initiation of replication as well as for processivity of DNA replication.</text>
</comment>
<reference evidence="13" key="1">
    <citation type="submission" date="2020-04" db="EMBL/GenBank/DDBJ databases">
        <title>Deep metagenomics examines the oral microbiome during advanced dental caries in children, revealing novel taxa and co-occurrences with host molecules.</title>
        <authorList>
            <person name="Baker J.L."/>
            <person name="Morton J.T."/>
            <person name="Dinis M."/>
            <person name="Alvarez R."/>
            <person name="Tran N.C."/>
            <person name="Knight R."/>
            <person name="Edlund A."/>
        </authorList>
    </citation>
    <scope>NUCLEOTIDE SEQUENCE</scope>
    <source>
        <strain evidence="13">JCVI_38_bin.5</strain>
    </source>
</reference>
<dbReference type="RefSeq" id="WP_423977470.1">
    <property type="nucleotide sequence ID" value="NZ_CBDELS010000019.1"/>
</dbReference>
<dbReference type="GO" id="GO:0006271">
    <property type="term" value="P:DNA strand elongation involved in DNA replication"/>
    <property type="evidence" value="ECO:0007669"/>
    <property type="project" value="TreeGrafter"/>
</dbReference>
<keyword evidence="5 9" id="KW-0548">Nucleotidyltransferase</keyword>
<evidence type="ECO:0000256" key="9">
    <source>
        <dbReference type="PIRNR" id="PIRNR000804"/>
    </source>
</evidence>
<comment type="similarity">
    <text evidence="2 9">Belongs to the beta sliding clamp family.</text>
</comment>
<dbReference type="GO" id="GO:0003887">
    <property type="term" value="F:DNA-directed DNA polymerase activity"/>
    <property type="evidence" value="ECO:0007669"/>
    <property type="project" value="UniProtKB-UniRule"/>
</dbReference>
<evidence type="ECO:0000256" key="1">
    <source>
        <dbReference type="ARBA" id="ARBA00004496"/>
    </source>
</evidence>
<dbReference type="PANTHER" id="PTHR30478:SF0">
    <property type="entry name" value="BETA SLIDING CLAMP"/>
    <property type="match status" value="1"/>
</dbReference>
<name>A0A930W0L7_9ACTN</name>
<dbReference type="NCBIfam" id="TIGR00663">
    <property type="entry name" value="dnan"/>
    <property type="match status" value="1"/>
</dbReference>
<dbReference type="InterPro" id="IPR022634">
    <property type="entry name" value="DNA_polIII_beta_N"/>
</dbReference>
<evidence type="ECO:0000259" key="10">
    <source>
        <dbReference type="Pfam" id="PF00712"/>
    </source>
</evidence>
<evidence type="ECO:0000256" key="5">
    <source>
        <dbReference type="ARBA" id="ARBA00022695"/>
    </source>
</evidence>